<reference evidence="1 2" key="1">
    <citation type="submission" date="2014-02" db="EMBL/GenBank/DDBJ databases">
        <title>Draft genome of Erwinia mallotivora strain BT-MARDI, a papaya dieback pathogen.</title>
        <authorList>
            <person name="Redzuan R."/>
            <person name="Abu Bakar N."/>
            <person name="Badrun R."/>
            <person name="Mohd Raih M.F."/>
            <person name="Rozano L."/>
            <person name="Mat Amin N."/>
        </authorList>
    </citation>
    <scope>NUCLEOTIDE SEQUENCE [LARGE SCALE GENOMIC DNA]</scope>
    <source>
        <strain evidence="1 2">BT-MARDI</strain>
    </source>
</reference>
<evidence type="ECO:0000313" key="1">
    <source>
        <dbReference type="EMBL" id="EXU73906.1"/>
    </source>
</evidence>
<dbReference type="STRING" id="69222.BG55_20210"/>
<protein>
    <submittedName>
        <fullName evidence="1">Uncharacterized protein</fullName>
    </submittedName>
</protein>
<comment type="caution">
    <text evidence="1">The sequence shown here is derived from an EMBL/GenBank/DDBJ whole genome shotgun (WGS) entry which is preliminary data.</text>
</comment>
<name>A0A014LWF0_9GAMM</name>
<keyword evidence="2" id="KW-1185">Reference proteome</keyword>
<dbReference type="Proteomes" id="UP000019918">
    <property type="component" value="Unassembled WGS sequence"/>
</dbReference>
<accession>A0A014LWF0</accession>
<evidence type="ECO:0000313" key="2">
    <source>
        <dbReference type="Proteomes" id="UP000019918"/>
    </source>
</evidence>
<proteinExistence type="predicted"/>
<gene>
    <name evidence="1" type="ORF">BG55_20210</name>
</gene>
<dbReference type="AlphaFoldDB" id="A0A014LWF0"/>
<sequence length="90" mass="10167">MFSFRYSEAAIFKGESDCCPVDEADCDATIAEAVAQKSSVLYILIMTMVKLQQVRFTQYTTQLRCSQPLGFSWLSLSDMSFCLTTLLHPH</sequence>
<dbReference type="EMBL" id="JFHN01000071">
    <property type="protein sequence ID" value="EXU73906.1"/>
    <property type="molecule type" value="Genomic_DNA"/>
</dbReference>
<organism evidence="1 2">
    <name type="scientific">Erwinia mallotivora</name>
    <dbReference type="NCBI Taxonomy" id="69222"/>
    <lineage>
        <taxon>Bacteria</taxon>
        <taxon>Pseudomonadati</taxon>
        <taxon>Pseudomonadota</taxon>
        <taxon>Gammaproteobacteria</taxon>
        <taxon>Enterobacterales</taxon>
        <taxon>Erwiniaceae</taxon>
        <taxon>Erwinia</taxon>
    </lineage>
</organism>